<dbReference type="Proteomes" id="UP000239649">
    <property type="component" value="Unassembled WGS sequence"/>
</dbReference>
<dbReference type="AlphaFoldDB" id="A0A2P6VFD1"/>
<gene>
    <name evidence="1" type="ORF">C2E20_4033</name>
</gene>
<evidence type="ECO:0000313" key="2">
    <source>
        <dbReference type="Proteomes" id="UP000239649"/>
    </source>
</evidence>
<name>A0A2P6VFD1_9CHLO</name>
<dbReference type="EMBL" id="LHPF02000009">
    <property type="protein sequence ID" value="PSC72788.1"/>
    <property type="molecule type" value="Genomic_DNA"/>
</dbReference>
<comment type="caution">
    <text evidence="1">The sequence shown here is derived from an EMBL/GenBank/DDBJ whole genome shotgun (WGS) entry which is preliminary data.</text>
</comment>
<proteinExistence type="predicted"/>
<organism evidence="1 2">
    <name type="scientific">Micractinium conductrix</name>
    <dbReference type="NCBI Taxonomy" id="554055"/>
    <lineage>
        <taxon>Eukaryota</taxon>
        <taxon>Viridiplantae</taxon>
        <taxon>Chlorophyta</taxon>
        <taxon>core chlorophytes</taxon>
        <taxon>Trebouxiophyceae</taxon>
        <taxon>Chlorellales</taxon>
        <taxon>Chlorellaceae</taxon>
        <taxon>Chlorella clade</taxon>
        <taxon>Micractinium</taxon>
    </lineage>
</organism>
<keyword evidence="2" id="KW-1185">Reference proteome</keyword>
<reference evidence="1 2" key="1">
    <citation type="journal article" date="2018" name="Plant J.">
        <title>Genome sequences of Chlorella sorokiniana UTEX 1602 and Micractinium conductrix SAG 241.80: implications to maltose excretion by a green alga.</title>
        <authorList>
            <person name="Arriola M.B."/>
            <person name="Velmurugan N."/>
            <person name="Zhang Y."/>
            <person name="Plunkett M.H."/>
            <person name="Hondzo H."/>
            <person name="Barney B.M."/>
        </authorList>
    </citation>
    <scope>NUCLEOTIDE SEQUENCE [LARGE SCALE GENOMIC DNA]</scope>
    <source>
        <strain evidence="1 2">SAG 241.80</strain>
    </source>
</reference>
<accession>A0A2P6VFD1</accession>
<protein>
    <submittedName>
        <fullName evidence="1">Family transcriptional regulator</fullName>
    </submittedName>
</protein>
<sequence>MLQACDVSLQDAQHFKVKVLACPDAAARLAHCFEVHNAVATGQPEAARAWVKAVLAG</sequence>
<evidence type="ECO:0000313" key="1">
    <source>
        <dbReference type="EMBL" id="PSC72788.1"/>
    </source>
</evidence>